<evidence type="ECO:0000313" key="1">
    <source>
        <dbReference type="EMBL" id="QNO17473.1"/>
    </source>
</evidence>
<sequence length="54" mass="6388">MDDSLKLDGTFEEQKEALRKWFNEHPAKSQKKAVYKSVIRCYKSDNLVDRLKLS</sequence>
<proteinExistence type="predicted"/>
<protein>
    <submittedName>
        <fullName evidence="1">Uncharacterized protein</fullName>
    </submittedName>
</protein>
<evidence type="ECO:0000313" key="2">
    <source>
        <dbReference type="Proteomes" id="UP000516046"/>
    </source>
</evidence>
<gene>
    <name evidence="1" type="ORF">H6X83_11085</name>
</gene>
<dbReference type="AlphaFoldDB" id="A0A7G9WFL1"/>
<organism evidence="1 2">
    <name type="scientific">Caproicibacterium amylolyticum</name>
    <dbReference type="NCBI Taxonomy" id="2766537"/>
    <lineage>
        <taxon>Bacteria</taxon>
        <taxon>Bacillati</taxon>
        <taxon>Bacillota</taxon>
        <taxon>Clostridia</taxon>
        <taxon>Eubacteriales</taxon>
        <taxon>Oscillospiraceae</taxon>
        <taxon>Caproicibacterium</taxon>
    </lineage>
</organism>
<keyword evidence="2" id="KW-1185">Reference proteome</keyword>
<name>A0A7G9WFL1_9FIRM</name>
<dbReference type="EMBL" id="CP060696">
    <property type="protein sequence ID" value="QNO17473.1"/>
    <property type="molecule type" value="Genomic_DNA"/>
</dbReference>
<dbReference type="RefSeq" id="WP_212506543.1">
    <property type="nucleotide sequence ID" value="NZ_CP060696.1"/>
</dbReference>
<reference evidence="1 2" key="1">
    <citation type="submission" date="2020-08" db="EMBL/GenBank/DDBJ databases">
        <authorList>
            <person name="Ren C."/>
            <person name="Gu Y."/>
            <person name="Xu Y."/>
        </authorList>
    </citation>
    <scope>NUCLEOTIDE SEQUENCE [LARGE SCALE GENOMIC DNA]</scope>
    <source>
        <strain evidence="1 2">LBM18003</strain>
    </source>
</reference>
<dbReference type="Proteomes" id="UP000516046">
    <property type="component" value="Chromosome"/>
</dbReference>
<dbReference type="KEGG" id="caml:H6X83_11085"/>
<accession>A0A7G9WFL1</accession>